<protein>
    <submittedName>
        <fullName evidence="1">Uncharacterized protein</fullName>
    </submittedName>
</protein>
<gene>
    <name evidence="1" type="ORF">HNR65_003240</name>
</gene>
<dbReference type="Proteomes" id="UP000525298">
    <property type="component" value="Unassembled WGS sequence"/>
</dbReference>
<dbReference type="EMBL" id="JACDUS010000013">
    <property type="protein sequence ID" value="MBA2882885.1"/>
    <property type="molecule type" value="Genomic_DNA"/>
</dbReference>
<sequence>MNKTRTRTAQLFFTAWLLLLTLCILTLCGLPGPVRAQTPAGPDNSPRLYPDAQFFEKIGPAPVFAQNTFGGNNTRLLTEHRPSPDRASFRTMTAHKYLGYSTLALTALAAVSNSSHEIHRAASYGAAWLAGATCATGFAGYGNVINLSEGISTHDTHAVFGILGTAALVATLVIAEADNDSGHGGIGGASAAALGISVIAVKIEW</sequence>
<comment type="caution">
    <text evidence="1">The sequence shown here is derived from an EMBL/GenBank/DDBJ whole genome shotgun (WGS) entry which is preliminary data.</text>
</comment>
<accession>A0A7W0CBW1</accession>
<name>A0A7W0CBW1_9BACT</name>
<reference evidence="1 2" key="1">
    <citation type="submission" date="2020-07" db="EMBL/GenBank/DDBJ databases">
        <title>Genomic Encyclopedia of Type Strains, Phase IV (KMG-IV): sequencing the most valuable type-strain genomes for metagenomic binning, comparative biology and taxonomic classification.</title>
        <authorList>
            <person name="Goeker M."/>
        </authorList>
    </citation>
    <scope>NUCLEOTIDE SEQUENCE [LARGE SCALE GENOMIC DNA]</scope>
    <source>
        <strain evidence="1 2">DSM 17721</strain>
    </source>
</reference>
<dbReference type="RefSeq" id="WP_181552502.1">
    <property type="nucleotide sequence ID" value="NZ_JACDUS010000013.1"/>
</dbReference>
<evidence type="ECO:0000313" key="2">
    <source>
        <dbReference type="Proteomes" id="UP000525298"/>
    </source>
</evidence>
<dbReference type="AlphaFoldDB" id="A0A7W0CBW1"/>
<proteinExistence type="predicted"/>
<organism evidence="1 2">
    <name type="scientific">Desulfosalsimonas propionicica</name>
    <dbReference type="NCBI Taxonomy" id="332175"/>
    <lineage>
        <taxon>Bacteria</taxon>
        <taxon>Pseudomonadati</taxon>
        <taxon>Thermodesulfobacteriota</taxon>
        <taxon>Desulfobacteria</taxon>
        <taxon>Desulfobacterales</taxon>
        <taxon>Desulfosalsimonadaceae</taxon>
        <taxon>Desulfosalsimonas</taxon>
    </lineage>
</organism>
<evidence type="ECO:0000313" key="1">
    <source>
        <dbReference type="EMBL" id="MBA2882885.1"/>
    </source>
</evidence>
<keyword evidence="2" id="KW-1185">Reference proteome</keyword>